<dbReference type="AlphaFoldDB" id="A0A498QF86"/>
<dbReference type="InterPro" id="IPR036388">
    <property type="entry name" value="WH-like_DNA-bd_sf"/>
</dbReference>
<dbReference type="Proteomes" id="UP000273307">
    <property type="component" value="Unassembled WGS sequence"/>
</dbReference>
<dbReference type="Pfam" id="PF00196">
    <property type="entry name" value="GerE"/>
    <property type="match status" value="1"/>
</dbReference>
<dbReference type="InterPro" id="IPR000792">
    <property type="entry name" value="Tscrpt_reg_LuxR_C"/>
</dbReference>
<sequence>MTGGLCFTDYAAATGLFPYCRSIAAVSPYTRTRTDLPSRMELLAAGARPRRSALTCPAALTVSELRVARLAASDETNREIARRLFLSLRTVEVHLTSTYRKLGGQSRRQLAAALSSAEMVAAGSR</sequence>
<keyword evidence="2" id="KW-0238">DNA-binding</keyword>
<evidence type="ECO:0000256" key="1">
    <source>
        <dbReference type="ARBA" id="ARBA00023015"/>
    </source>
</evidence>
<dbReference type="PANTHER" id="PTHR44688:SF16">
    <property type="entry name" value="DNA-BINDING TRANSCRIPTIONAL ACTIVATOR DEVR_DOSR"/>
    <property type="match status" value="1"/>
</dbReference>
<evidence type="ECO:0000313" key="6">
    <source>
        <dbReference type="Proteomes" id="UP000273307"/>
    </source>
</evidence>
<dbReference type="RefSeq" id="WP_122445025.1">
    <property type="nucleotide sequence ID" value="NZ_UPHP01000136.1"/>
</dbReference>
<keyword evidence="3" id="KW-0804">Transcription</keyword>
<evidence type="ECO:0000256" key="2">
    <source>
        <dbReference type="ARBA" id="ARBA00023125"/>
    </source>
</evidence>
<dbReference type="InterPro" id="IPR016032">
    <property type="entry name" value="Sig_transdc_resp-reg_C-effctor"/>
</dbReference>
<dbReference type="GO" id="GO:0003677">
    <property type="term" value="F:DNA binding"/>
    <property type="evidence" value="ECO:0007669"/>
    <property type="project" value="UniProtKB-KW"/>
</dbReference>
<dbReference type="GO" id="GO:0006355">
    <property type="term" value="P:regulation of DNA-templated transcription"/>
    <property type="evidence" value="ECO:0007669"/>
    <property type="project" value="InterPro"/>
</dbReference>
<dbReference type="EMBL" id="UPHP01000136">
    <property type="protein sequence ID" value="VBA43483.1"/>
    <property type="molecule type" value="Genomic_DNA"/>
</dbReference>
<keyword evidence="1" id="KW-0805">Transcription regulation</keyword>
<evidence type="ECO:0000313" key="5">
    <source>
        <dbReference type="EMBL" id="VBA43483.1"/>
    </source>
</evidence>
<feature type="domain" description="HTH luxR-type" evidence="4">
    <location>
        <begin position="53"/>
        <end position="118"/>
    </location>
</feature>
<dbReference type="Gene3D" id="1.10.10.10">
    <property type="entry name" value="Winged helix-like DNA-binding domain superfamily/Winged helix DNA-binding domain"/>
    <property type="match status" value="1"/>
</dbReference>
<accession>A0A498QF86</accession>
<dbReference type="CDD" id="cd06170">
    <property type="entry name" value="LuxR_C_like"/>
    <property type="match status" value="1"/>
</dbReference>
<evidence type="ECO:0000259" key="4">
    <source>
        <dbReference type="PROSITE" id="PS50043"/>
    </source>
</evidence>
<dbReference type="PANTHER" id="PTHR44688">
    <property type="entry name" value="DNA-BINDING TRANSCRIPTIONAL ACTIVATOR DEVR_DOSR"/>
    <property type="match status" value="1"/>
</dbReference>
<dbReference type="PROSITE" id="PS50043">
    <property type="entry name" value="HTH_LUXR_2"/>
    <property type="match status" value="1"/>
</dbReference>
<proteinExistence type="predicted"/>
<dbReference type="SMART" id="SM00421">
    <property type="entry name" value="HTH_LUXR"/>
    <property type="match status" value="1"/>
</dbReference>
<reference evidence="5 6" key="1">
    <citation type="submission" date="2018-09" db="EMBL/GenBank/DDBJ databases">
        <authorList>
            <person name="Tagini F."/>
        </authorList>
    </citation>
    <scope>NUCLEOTIDE SEQUENCE [LARGE SCALE GENOMIC DNA]</scope>
    <source>
        <strain evidence="5 6">MK136</strain>
    </source>
</reference>
<dbReference type="SUPFAM" id="SSF46894">
    <property type="entry name" value="C-terminal effector domain of the bipartite response regulators"/>
    <property type="match status" value="1"/>
</dbReference>
<dbReference type="OrthoDB" id="3796539at2"/>
<evidence type="ECO:0000256" key="3">
    <source>
        <dbReference type="ARBA" id="ARBA00023163"/>
    </source>
</evidence>
<protein>
    <submittedName>
        <fullName evidence="5">HTH-type transcriptional regulator</fullName>
    </submittedName>
</protein>
<dbReference type="PROSITE" id="PS00622">
    <property type="entry name" value="HTH_LUXR_1"/>
    <property type="match status" value="1"/>
</dbReference>
<gene>
    <name evidence="5" type="ORF">LAUMK136_05105</name>
</gene>
<dbReference type="PRINTS" id="PR00038">
    <property type="entry name" value="HTHLUXR"/>
</dbReference>
<keyword evidence="6" id="KW-1185">Reference proteome</keyword>
<organism evidence="5 6">
    <name type="scientific">Mycobacterium attenuatum</name>
    <dbReference type="NCBI Taxonomy" id="2341086"/>
    <lineage>
        <taxon>Bacteria</taxon>
        <taxon>Bacillati</taxon>
        <taxon>Actinomycetota</taxon>
        <taxon>Actinomycetes</taxon>
        <taxon>Mycobacteriales</taxon>
        <taxon>Mycobacteriaceae</taxon>
        <taxon>Mycobacterium</taxon>
    </lineage>
</organism>
<name>A0A498QF86_9MYCO</name>